<dbReference type="EMBL" id="BARS01054292">
    <property type="protein sequence ID" value="GAG47439.1"/>
    <property type="molecule type" value="Genomic_DNA"/>
</dbReference>
<sequence length="62" mass="7264">MEDYPGNREVAVYHLTGANYDVTIEENGKIALQMYQDAETLLENIRKEYIRLKEYVKQNPGK</sequence>
<reference evidence="1" key="1">
    <citation type="journal article" date="2014" name="Front. Microbiol.">
        <title>High frequency of phylogenetically diverse reductive dehalogenase-homologous genes in deep subseafloor sedimentary metagenomes.</title>
        <authorList>
            <person name="Kawai M."/>
            <person name="Futagami T."/>
            <person name="Toyoda A."/>
            <person name="Takaki Y."/>
            <person name="Nishi S."/>
            <person name="Hori S."/>
            <person name="Arai W."/>
            <person name="Tsubouchi T."/>
            <person name="Morono Y."/>
            <person name="Uchiyama I."/>
            <person name="Ito T."/>
            <person name="Fujiyama A."/>
            <person name="Inagaki F."/>
            <person name="Takami H."/>
        </authorList>
    </citation>
    <scope>NUCLEOTIDE SEQUENCE</scope>
    <source>
        <strain evidence="1">Expedition CK06-06</strain>
    </source>
</reference>
<proteinExistence type="predicted"/>
<protein>
    <submittedName>
        <fullName evidence="1">Uncharacterized protein</fullName>
    </submittedName>
</protein>
<dbReference type="AlphaFoldDB" id="X0XVS8"/>
<gene>
    <name evidence="1" type="ORF">S01H1_80403</name>
</gene>
<evidence type="ECO:0000313" key="1">
    <source>
        <dbReference type="EMBL" id="GAG47439.1"/>
    </source>
</evidence>
<organism evidence="1">
    <name type="scientific">marine sediment metagenome</name>
    <dbReference type="NCBI Taxonomy" id="412755"/>
    <lineage>
        <taxon>unclassified sequences</taxon>
        <taxon>metagenomes</taxon>
        <taxon>ecological metagenomes</taxon>
    </lineage>
</organism>
<comment type="caution">
    <text evidence="1">The sequence shown here is derived from an EMBL/GenBank/DDBJ whole genome shotgun (WGS) entry which is preliminary data.</text>
</comment>
<name>X0XVS8_9ZZZZ</name>
<accession>X0XVS8</accession>